<feature type="signal peptide" evidence="1">
    <location>
        <begin position="1"/>
        <end position="21"/>
    </location>
</feature>
<dbReference type="Proteomes" id="UP000092695">
    <property type="component" value="Chromosome"/>
</dbReference>
<evidence type="ECO:0000256" key="1">
    <source>
        <dbReference type="SAM" id="SignalP"/>
    </source>
</evidence>
<dbReference type="KEGG" id="woc:BA177_10955"/>
<dbReference type="InterPro" id="IPR019619">
    <property type="entry name" value="DUF2490"/>
</dbReference>
<evidence type="ECO:0000313" key="3">
    <source>
        <dbReference type="Proteomes" id="UP000092695"/>
    </source>
</evidence>
<gene>
    <name evidence="2" type="ORF">BA177_10955</name>
</gene>
<dbReference type="RefSeq" id="WP_068616205.1">
    <property type="nucleotide sequence ID" value="NZ_CP016268.1"/>
</dbReference>
<protein>
    <recommendedName>
        <fullName evidence="4">DUF2490 domain-containing protein</fullName>
    </recommendedName>
</protein>
<dbReference type="EMBL" id="CP016268">
    <property type="protein sequence ID" value="ANO51653.1"/>
    <property type="molecule type" value="Genomic_DNA"/>
</dbReference>
<organism evidence="2 3">
    <name type="scientific">Woeseia oceani</name>
    <dbReference type="NCBI Taxonomy" id="1548547"/>
    <lineage>
        <taxon>Bacteria</taxon>
        <taxon>Pseudomonadati</taxon>
        <taxon>Pseudomonadota</taxon>
        <taxon>Gammaproteobacteria</taxon>
        <taxon>Woeseiales</taxon>
        <taxon>Woeseiaceae</taxon>
        <taxon>Woeseia</taxon>
    </lineage>
</organism>
<keyword evidence="1" id="KW-0732">Signal</keyword>
<proteinExistence type="predicted"/>
<dbReference type="AlphaFoldDB" id="A0A193LGR4"/>
<evidence type="ECO:0000313" key="2">
    <source>
        <dbReference type="EMBL" id="ANO51653.1"/>
    </source>
</evidence>
<feature type="chain" id="PRO_5008260199" description="DUF2490 domain-containing protein" evidence="1">
    <location>
        <begin position="22"/>
        <end position="228"/>
    </location>
</feature>
<sequence length="228" mass="26440">MKLTLLATVILASAVSTTTHAADEANGFWGILSASDNIQRAGTKTRWRYGLDMQWRHSERGSGSDQYVLRPSLGYDLNPNITVWAGYGYFLTEPNVGSNRYEHRWWQQINWTAKRLNWGTLSFRTRLEERDLERARDIGLRFRQQLQLAMPLPAWQLTLITSIEHYSNLRDTDWGARSGFDRLRSYAGVRMPVSEKLALEFGYMNQWVNRGEEDAVNHLAVLRLRAKF</sequence>
<keyword evidence="3" id="KW-1185">Reference proteome</keyword>
<evidence type="ECO:0008006" key="4">
    <source>
        <dbReference type="Google" id="ProtNLM"/>
    </source>
</evidence>
<dbReference type="OrthoDB" id="5562928at2"/>
<dbReference type="STRING" id="1548547.BA177_10955"/>
<accession>A0A193LGR4</accession>
<dbReference type="SUPFAM" id="SSF56935">
    <property type="entry name" value="Porins"/>
    <property type="match status" value="1"/>
</dbReference>
<reference evidence="2 3" key="1">
    <citation type="submission" date="2016-06" db="EMBL/GenBank/DDBJ databases">
        <title>Complete genome sequence of a deep-branching marine Gamma Proteobacterium Woeseia oceani type strain XK5.</title>
        <authorList>
            <person name="Mu D."/>
            <person name="Du Z."/>
        </authorList>
    </citation>
    <scope>NUCLEOTIDE SEQUENCE [LARGE SCALE GENOMIC DNA]</scope>
    <source>
        <strain evidence="2 3">XK5</strain>
    </source>
</reference>
<dbReference type="Pfam" id="PF10677">
    <property type="entry name" value="DUF2490"/>
    <property type="match status" value="1"/>
</dbReference>
<name>A0A193LGR4_9GAMM</name>